<feature type="region of interest" description="Disordered" evidence="1">
    <location>
        <begin position="1157"/>
        <end position="1192"/>
    </location>
</feature>
<comment type="caution">
    <text evidence="2">The sequence shown here is derived from an EMBL/GenBank/DDBJ whole genome shotgun (WGS) entry which is preliminary data.</text>
</comment>
<evidence type="ECO:0000313" key="2">
    <source>
        <dbReference type="EMBL" id="CAK9032948.1"/>
    </source>
</evidence>
<proteinExistence type="predicted"/>
<protein>
    <recommendedName>
        <fullName evidence="4">RNA-directed RNA polymerase</fullName>
    </recommendedName>
</protein>
<evidence type="ECO:0000313" key="3">
    <source>
        <dbReference type="Proteomes" id="UP001642464"/>
    </source>
</evidence>
<organism evidence="2 3">
    <name type="scientific">Durusdinium trenchii</name>
    <dbReference type="NCBI Taxonomy" id="1381693"/>
    <lineage>
        <taxon>Eukaryota</taxon>
        <taxon>Sar</taxon>
        <taxon>Alveolata</taxon>
        <taxon>Dinophyceae</taxon>
        <taxon>Suessiales</taxon>
        <taxon>Symbiodiniaceae</taxon>
        <taxon>Durusdinium</taxon>
    </lineage>
</organism>
<evidence type="ECO:0000256" key="1">
    <source>
        <dbReference type="SAM" id="MobiDB-lite"/>
    </source>
</evidence>
<dbReference type="EMBL" id="CAXAMM010014113">
    <property type="protein sequence ID" value="CAK9032948.1"/>
    <property type="molecule type" value="Genomic_DNA"/>
</dbReference>
<dbReference type="Proteomes" id="UP001642464">
    <property type="component" value="Unassembled WGS sequence"/>
</dbReference>
<gene>
    <name evidence="2" type="ORF">SCF082_LOCUS20277</name>
</gene>
<name>A0ABP0L1Y4_9DINO</name>
<sequence length="1253" mass="140004">MKEDGKLNTSYTEASIIDLVSFLAIVRRHRRQLSKHSWSAKTTDVWSLCLWSVVKFLAACVNHQCRHLQRVVEGIANRVIPSRKRRNRAGNPETHQNSLSSYFCAQKLAIDSCCEEVTVNTHLVTKDGEAVPLADQEGDGAGQNEAKTRKTRTAIDLNEIWKLYNDSIEINGMSLSMLVRSKQNDRQGGACQSTTSHWLKKIIKMYCRRANMSIMGVNKLNVVCDASRHSVYDCLVSVFYSHENNTAVYAPTQGLRSSKVVYPGELLCDSEVERLLAEGSRLRLSGYRLLQALSHQIQLLTDSRLTLTSFVANEQMSLVLQPLSSDVTRVVRGTSVTLVKANGEASPSVDLLDLLQLPILVIGMDQGSSGCAAAAYLSDCGKTAPMCHFYWDGFHRLIRDLTLAQSGCSSTTKRHLQQGQLCGGYMYSINYKPFAKSGFHDDKRALLEAFMQTENKDSEIFRQYAELIALDFELPLRSDDDFQHLFEALASRLDSYRIKKSAVKKGRWFSWHNGCQDHHAEYFATRMLLSWGYPNEPNPDDSSKSLNELRAAGDSLGGLKLGLQCMSFKSWYGITMLKLADEPLWSHYTDLAKNVKDPSQGLARCMSSSGDAWMAERQFTDLVGVLLQDDEFDKVRSYSALSLNFLGDDAARQEKSFVIGMWDYTLQLLGFRARTMSRYSVGPETYSKILEGDEETKTLMRADWRMLRLSESSPGREAQALAGDLGDAVSKPLRLAFQLLEVGLEGETVALLKSLLTRLPDTKVVEDIHQRLRVEALANANKKLLPRELQSLVYTSNQVEARSIPHPARLNKEAFLQQWKVTKPDYNFKLSFDSGVVKLPKYFSRMLAKKTWRTLNEESLAFSSSAWAWMRHYVSKDLKSNGIVLKDAKRKYYIFVFGLCLPRRTKLVRHIINYGRVWNQSQDAQMCMVLQSGMAFRDLSDDRGAAYICLCNLRWAVLAWPLLQLGGDQHILDPAGQVSWHFVLRADEFEAAIAQPSFVPGVGIGCELTEWQPALQVVLKEFSGKLLFRELEALAKSCGMKKTGGMSRWELLSELAFAVGGPDFAEEVKESAPNDRKRKVDEAGFDDLAELLLEAMDKDEGNAPHEDEEKKGDRDAKMEVECPEPSPEADGVHQAVEPEVASGVASEPGVASDVAFEPEVASGVAPEPDLASDVAASSVGPVAVEEEAPRNAGNDHRWTVKWIKGIKLPRMGSMSKFPLALPDGVAEQKGGEISPELVAKLRPRFESMPAKRK</sequence>
<evidence type="ECO:0008006" key="4">
    <source>
        <dbReference type="Google" id="ProtNLM"/>
    </source>
</evidence>
<feature type="region of interest" description="Disordered" evidence="1">
    <location>
        <begin position="1095"/>
        <end position="1133"/>
    </location>
</feature>
<keyword evidence="3" id="KW-1185">Reference proteome</keyword>
<reference evidence="2 3" key="1">
    <citation type="submission" date="2024-02" db="EMBL/GenBank/DDBJ databases">
        <authorList>
            <person name="Chen Y."/>
            <person name="Shah S."/>
            <person name="Dougan E. K."/>
            <person name="Thang M."/>
            <person name="Chan C."/>
        </authorList>
    </citation>
    <scope>NUCLEOTIDE SEQUENCE [LARGE SCALE GENOMIC DNA]</scope>
</reference>
<feature type="compositionally biased region" description="Basic and acidic residues" evidence="1">
    <location>
        <begin position="1095"/>
        <end position="1120"/>
    </location>
</feature>
<accession>A0ABP0L1Y4</accession>